<evidence type="ECO:0000313" key="4">
    <source>
        <dbReference type="Proteomes" id="UP000547510"/>
    </source>
</evidence>
<gene>
    <name evidence="3" type="ORF">FHS29_003470</name>
</gene>
<dbReference type="AlphaFoldDB" id="A0A841CLA3"/>
<dbReference type="EMBL" id="JACHJN010000005">
    <property type="protein sequence ID" value="MBB5956877.1"/>
    <property type="molecule type" value="Genomic_DNA"/>
</dbReference>
<evidence type="ECO:0000256" key="2">
    <source>
        <dbReference type="SAM" id="Phobius"/>
    </source>
</evidence>
<reference evidence="3 4" key="1">
    <citation type="submission" date="2020-08" db="EMBL/GenBank/DDBJ databases">
        <title>Genomic Encyclopedia of Type Strains, Phase III (KMG-III): the genomes of soil and plant-associated and newly described type strains.</title>
        <authorList>
            <person name="Whitman W."/>
        </authorList>
    </citation>
    <scope>NUCLEOTIDE SEQUENCE [LARGE SCALE GENOMIC DNA]</scope>
    <source>
        <strain evidence="3 4">CECT 8640</strain>
    </source>
</reference>
<feature type="transmembrane region" description="Helical" evidence="2">
    <location>
        <begin position="20"/>
        <end position="42"/>
    </location>
</feature>
<evidence type="ECO:0000256" key="1">
    <source>
        <dbReference type="SAM" id="MobiDB-lite"/>
    </source>
</evidence>
<dbReference type="Proteomes" id="UP000547510">
    <property type="component" value="Unassembled WGS sequence"/>
</dbReference>
<accession>A0A841CLA3</accession>
<feature type="region of interest" description="Disordered" evidence="1">
    <location>
        <begin position="52"/>
        <end position="82"/>
    </location>
</feature>
<dbReference type="RefSeq" id="WP_184691666.1">
    <property type="nucleotide sequence ID" value="NZ_JACHJN010000005.1"/>
</dbReference>
<keyword evidence="4" id="KW-1185">Reference proteome</keyword>
<keyword evidence="2" id="KW-0472">Membrane</keyword>
<proteinExistence type="predicted"/>
<protein>
    <submittedName>
        <fullName evidence="3">Uncharacterized protein</fullName>
    </submittedName>
</protein>
<comment type="caution">
    <text evidence="3">The sequence shown here is derived from an EMBL/GenBank/DDBJ whole genome shotgun (WGS) entry which is preliminary data.</text>
</comment>
<keyword evidence="2" id="KW-1133">Transmembrane helix</keyword>
<evidence type="ECO:0000313" key="3">
    <source>
        <dbReference type="EMBL" id="MBB5956877.1"/>
    </source>
</evidence>
<name>A0A841CLA3_9PSEU</name>
<keyword evidence="2" id="KW-0812">Transmembrane</keyword>
<sequence length="123" mass="12640">MGRGGARATMLVGTVWLPGPVVLFSLWGGTALLARVAAILLLRPRTFDSLRSRNVGSTAAPSPACRNTGRRSGPGGLTSVAGDPAVRRLFPTTRAPVGIATGAIGGLYPVWPPAPGRRRGSGR</sequence>
<organism evidence="3 4">
    <name type="scientific">Saccharothrix tamanrassetensis</name>
    <dbReference type="NCBI Taxonomy" id="1051531"/>
    <lineage>
        <taxon>Bacteria</taxon>
        <taxon>Bacillati</taxon>
        <taxon>Actinomycetota</taxon>
        <taxon>Actinomycetes</taxon>
        <taxon>Pseudonocardiales</taxon>
        <taxon>Pseudonocardiaceae</taxon>
        <taxon>Saccharothrix</taxon>
    </lineage>
</organism>